<organism evidence="10">
    <name type="scientific">hydrothermal vent metagenome</name>
    <dbReference type="NCBI Taxonomy" id="652676"/>
    <lineage>
        <taxon>unclassified sequences</taxon>
        <taxon>metagenomes</taxon>
        <taxon>ecological metagenomes</taxon>
    </lineage>
</organism>
<dbReference type="PANTHER" id="PTHR24027">
    <property type="entry name" value="CADHERIN-23"/>
    <property type="match status" value="1"/>
</dbReference>
<evidence type="ECO:0000256" key="3">
    <source>
        <dbReference type="ARBA" id="ARBA00022729"/>
    </source>
</evidence>
<dbReference type="PROSITE" id="PS50268">
    <property type="entry name" value="CADHERIN_2"/>
    <property type="match status" value="3"/>
</dbReference>
<evidence type="ECO:0000256" key="2">
    <source>
        <dbReference type="ARBA" id="ARBA00022692"/>
    </source>
</evidence>
<dbReference type="GO" id="GO:0016339">
    <property type="term" value="P:calcium-dependent cell-cell adhesion via plasma membrane cell adhesion molecules"/>
    <property type="evidence" value="ECO:0007669"/>
    <property type="project" value="TreeGrafter"/>
</dbReference>
<gene>
    <name evidence="10" type="ORF">MNB_SM-4-1754</name>
</gene>
<keyword evidence="2" id="KW-0812">Transmembrane</keyword>
<dbReference type="InterPro" id="IPR002126">
    <property type="entry name" value="Cadherin-like_dom"/>
</dbReference>
<evidence type="ECO:0000256" key="5">
    <source>
        <dbReference type="ARBA" id="ARBA00022837"/>
    </source>
</evidence>
<feature type="compositionally biased region" description="Gly residues" evidence="8">
    <location>
        <begin position="195"/>
        <end position="204"/>
    </location>
</feature>
<dbReference type="InterPro" id="IPR015919">
    <property type="entry name" value="Cadherin-like_sf"/>
</dbReference>
<dbReference type="GO" id="GO:0016342">
    <property type="term" value="C:catenin complex"/>
    <property type="evidence" value="ECO:0007669"/>
    <property type="project" value="TreeGrafter"/>
</dbReference>
<dbReference type="GO" id="GO:0016477">
    <property type="term" value="P:cell migration"/>
    <property type="evidence" value="ECO:0007669"/>
    <property type="project" value="TreeGrafter"/>
</dbReference>
<dbReference type="SMART" id="SM00112">
    <property type="entry name" value="CA"/>
    <property type="match status" value="3"/>
</dbReference>
<dbReference type="Gene3D" id="2.60.40.60">
    <property type="entry name" value="Cadherins"/>
    <property type="match status" value="3"/>
</dbReference>
<comment type="subcellular location">
    <subcellularLocation>
        <location evidence="1">Membrane</location>
        <topology evidence="1">Single-pass membrane protein</topology>
    </subcellularLocation>
</comment>
<accession>A0A1W1CW17</accession>
<keyword evidence="6" id="KW-1133">Transmembrane helix</keyword>
<dbReference type="GO" id="GO:0007156">
    <property type="term" value="P:homophilic cell adhesion via plasma membrane adhesion molecules"/>
    <property type="evidence" value="ECO:0007669"/>
    <property type="project" value="InterPro"/>
</dbReference>
<keyword evidence="4" id="KW-0677">Repeat</keyword>
<keyword evidence="7" id="KW-0472">Membrane</keyword>
<reference evidence="10" key="1">
    <citation type="submission" date="2016-10" db="EMBL/GenBank/DDBJ databases">
        <authorList>
            <person name="de Groot N.N."/>
        </authorList>
    </citation>
    <scope>NUCLEOTIDE SEQUENCE</scope>
</reference>
<dbReference type="SUPFAM" id="SSF49313">
    <property type="entry name" value="Cadherin-like"/>
    <property type="match status" value="3"/>
</dbReference>
<evidence type="ECO:0000256" key="1">
    <source>
        <dbReference type="ARBA" id="ARBA00004167"/>
    </source>
</evidence>
<dbReference type="GO" id="GO:0007043">
    <property type="term" value="P:cell-cell junction assembly"/>
    <property type="evidence" value="ECO:0007669"/>
    <property type="project" value="TreeGrafter"/>
</dbReference>
<dbReference type="AlphaFoldDB" id="A0A1W1CW17"/>
<dbReference type="CDD" id="cd11304">
    <property type="entry name" value="Cadherin_repeat"/>
    <property type="match status" value="2"/>
</dbReference>
<proteinExistence type="predicted"/>
<evidence type="ECO:0000256" key="8">
    <source>
        <dbReference type="SAM" id="MobiDB-lite"/>
    </source>
</evidence>
<evidence type="ECO:0000256" key="7">
    <source>
        <dbReference type="ARBA" id="ARBA00023136"/>
    </source>
</evidence>
<feature type="domain" description="Cadherin" evidence="9">
    <location>
        <begin position="641"/>
        <end position="741"/>
    </location>
</feature>
<evidence type="ECO:0000259" key="9">
    <source>
        <dbReference type="PROSITE" id="PS50268"/>
    </source>
</evidence>
<name>A0A1W1CW17_9ZZZZ</name>
<feature type="domain" description="Cadherin" evidence="9">
    <location>
        <begin position="471"/>
        <end position="545"/>
    </location>
</feature>
<dbReference type="GO" id="GO:0044331">
    <property type="term" value="P:cell-cell adhesion mediated by cadherin"/>
    <property type="evidence" value="ECO:0007669"/>
    <property type="project" value="TreeGrafter"/>
</dbReference>
<protein>
    <submittedName>
        <fullName evidence="10">Predicted cell-wall-anchored protein SasA (LPXTG motif)</fullName>
    </submittedName>
</protein>
<dbReference type="InterPro" id="IPR039808">
    <property type="entry name" value="Cadherin"/>
</dbReference>
<feature type="domain" description="Cadherin" evidence="9">
    <location>
        <begin position="544"/>
        <end position="642"/>
    </location>
</feature>
<dbReference type="PANTHER" id="PTHR24027:SF422">
    <property type="entry name" value="CADHERIN DOMAIN-CONTAINING PROTEIN"/>
    <property type="match status" value="1"/>
</dbReference>
<keyword evidence="3" id="KW-0732">Signal</keyword>
<dbReference type="GO" id="GO:0008013">
    <property type="term" value="F:beta-catenin binding"/>
    <property type="evidence" value="ECO:0007669"/>
    <property type="project" value="TreeGrafter"/>
</dbReference>
<dbReference type="GO" id="GO:0005509">
    <property type="term" value="F:calcium ion binding"/>
    <property type="evidence" value="ECO:0007669"/>
    <property type="project" value="InterPro"/>
</dbReference>
<dbReference type="GO" id="GO:0005912">
    <property type="term" value="C:adherens junction"/>
    <property type="evidence" value="ECO:0007669"/>
    <property type="project" value="TreeGrafter"/>
</dbReference>
<dbReference type="EMBL" id="FPHF01000117">
    <property type="protein sequence ID" value="SFV69841.1"/>
    <property type="molecule type" value="Genomic_DNA"/>
</dbReference>
<sequence length="1103" mass="121956">MGGEVSITDMGETKTVSTKQAKYEITGNITSIIELYDKDTPIIPKEYPVDIQLIWDNTNIELNLVSELGTQEFSNTCSPKNRYFVESEDDLEEGEYKVFINHEGEVDENDLPINLNLSIKTPQNAYEMKLTIPTADLLNLGHVVDVKISTSSGNSNFEINANPEVNRDGLQLIENKYIVQGGGEEGDRNWATSGPGSGSSGGGSTGCYVSDKLTYEEGQKLCFRENNNSDGGVQTDTNNTDTSSPFIFDIKSTLNVAEMGPLGDANYTLIDIEMATVLYESTTTLGSSLGTTGIILLPKEVLNTLVDDKYYMIKIMGGIDVDRDDNGILDEVTTQKKGDLHGLYRGQTLKTDYFKVNILTEVAYQVLKDILISETNTSVLESHLNAIAKKLLLDTSTEVSYVDLTKWTPRFDKKLLRKQYTRNYEPVAQKIYNAEDIYNEAYEIVYRPALLDYSLSYVENSPLEEFSQTIDSGLDNKDVVYTLSGEGSELFEISQSGVISLVSDAVLDYELKQTYILSLHASSNGFTAVSSFILKVQNTLDNPELENFIGTIKESAVSGTVVGTLKYKEGTSPISSFSISGEGSENFEIDENGMIRVSGIATLDYETINSFTFNVNAVNDAGKSLTKVVSIELIDVVDTPVLENLTVSIDENTSLGSVVGHIQIKENGGSDITEITLHNEGSYNFSVSKDGEIRLRKGAQLDFETVASYIFRVIATNIDKEKSVEAELVININDIREPPAFSDATFSINEHSLGGIQLGELSMIDSVYCPITRIDLENVYPMGSEFTSHFLVNNQGQVSVALGSVIDYERIVRNSGYYRYKVNVQATCGATSSNLDIYINDLNENAKIGIGTLKGAYVLIYAIEQNGTINPNYDFYERSNNIGLFNNHKYELEAEKYYLFEGSWGRELDADYDGVLEDNYTGSAEKLRAIVKGKWLNDIEMLKVSPLSEMIVRKIEHQVEGFSPASLDARLLDAARSIVKSDIDGSSSIDVYDSLVYHAKDSTDPYVFVENLSKSKVISDLELSLDIGELNIISIHGGSLSSMELFGEGSEYFNLSQQGVITAKESLISREEQKYSFFLRAIDSNGLESISIVKIRMAKFQDA</sequence>
<dbReference type="GO" id="GO:0000902">
    <property type="term" value="P:cell morphogenesis"/>
    <property type="evidence" value="ECO:0007669"/>
    <property type="project" value="TreeGrafter"/>
</dbReference>
<feature type="region of interest" description="Disordered" evidence="8">
    <location>
        <begin position="184"/>
        <end position="204"/>
    </location>
</feature>
<keyword evidence="5" id="KW-0106">Calcium</keyword>
<dbReference type="GO" id="GO:0045296">
    <property type="term" value="F:cadherin binding"/>
    <property type="evidence" value="ECO:0007669"/>
    <property type="project" value="TreeGrafter"/>
</dbReference>
<evidence type="ECO:0000313" key="10">
    <source>
        <dbReference type="EMBL" id="SFV69841.1"/>
    </source>
</evidence>
<evidence type="ECO:0000256" key="6">
    <source>
        <dbReference type="ARBA" id="ARBA00022989"/>
    </source>
</evidence>
<evidence type="ECO:0000256" key="4">
    <source>
        <dbReference type="ARBA" id="ARBA00022737"/>
    </source>
</evidence>
<dbReference type="GO" id="GO:0034332">
    <property type="term" value="P:adherens junction organization"/>
    <property type="evidence" value="ECO:0007669"/>
    <property type="project" value="TreeGrafter"/>
</dbReference>